<feature type="region of interest" description="Disordered" evidence="7">
    <location>
        <begin position="90"/>
        <end position="192"/>
    </location>
</feature>
<dbReference type="NCBIfam" id="TIGR01568">
    <property type="entry name" value="A_thal_3678"/>
    <property type="match status" value="1"/>
</dbReference>
<dbReference type="OrthoDB" id="1928390at2759"/>
<evidence type="ECO:0000259" key="8">
    <source>
        <dbReference type="PROSITE" id="PS51754"/>
    </source>
</evidence>
<dbReference type="Proteomes" id="UP000504607">
    <property type="component" value="Unplaced"/>
</dbReference>
<evidence type="ECO:0000256" key="5">
    <source>
        <dbReference type="ARBA" id="ARBA00023242"/>
    </source>
</evidence>
<dbReference type="AlphaFoldDB" id="A0A6I9QLM0"/>
<dbReference type="KEGG" id="egu:105037528"/>
<gene>
    <name evidence="10" type="primary">LOC105037528</name>
</gene>
<dbReference type="GO" id="GO:0045892">
    <property type="term" value="P:negative regulation of DNA-templated transcription"/>
    <property type="evidence" value="ECO:0007669"/>
    <property type="project" value="UniProtKB-UniRule"/>
</dbReference>
<proteinExistence type="predicted"/>
<evidence type="ECO:0000256" key="4">
    <source>
        <dbReference type="ARBA" id="ARBA00023163"/>
    </source>
</evidence>
<dbReference type="PROSITE" id="PS51754">
    <property type="entry name" value="OVATE"/>
    <property type="match status" value="1"/>
</dbReference>
<comment type="function">
    <text evidence="6">Transcriptional repressor that regulates multiple aspects of plant growth and development.</text>
</comment>
<dbReference type="InterPro" id="IPR038933">
    <property type="entry name" value="Ovate"/>
</dbReference>
<name>A0A6I9QLM0_ELAGV</name>
<evidence type="ECO:0000256" key="1">
    <source>
        <dbReference type="ARBA" id="ARBA00004123"/>
    </source>
</evidence>
<dbReference type="InParanoid" id="A0A6I9QLM0"/>
<evidence type="ECO:0000313" key="9">
    <source>
        <dbReference type="Proteomes" id="UP000504607"/>
    </source>
</evidence>
<comment type="subcellular location">
    <subcellularLocation>
        <location evidence="1 6">Nucleus</location>
    </subcellularLocation>
</comment>
<organism evidence="9 10">
    <name type="scientific">Elaeis guineensis var. tenera</name>
    <name type="common">Oil palm</name>
    <dbReference type="NCBI Taxonomy" id="51953"/>
    <lineage>
        <taxon>Eukaryota</taxon>
        <taxon>Viridiplantae</taxon>
        <taxon>Streptophyta</taxon>
        <taxon>Embryophyta</taxon>
        <taxon>Tracheophyta</taxon>
        <taxon>Spermatophyta</taxon>
        <taxon>Magnoliopsida</taxon>
        <taxon>Liliopsida</taxon>
        <taxon>Arecaceae</taxon>
        <taxon>Arecoideae</taxon>
        <taxon>Cocoseae</taxon>
        <taxon>Elaeidinae</taxon>
        <taxon>Elaeis</taxon>
    </lineage>
</organism>
<keyword evidence="9" id="KW-1185">Reference proteome</keyword>
<dbReference type="PANTHER" id="PTHR33057">
    <property type="entry name" value="TRANSCRIPTION REPRESSOR OFP7-RELATED"/>
    <property type="match status" value="1"/>
</dbReference>
<dbReference type="Pfam" id="PF04844">
    <property type="entry name" value="Ovate"/>
    <property type="match status" value="1"/>
</dbReference>
<feature type="domain" description="OVATE" evidence="8">
    <location>
        <begin position="271"/>
        <end position="330"/>
    </location>
</feature>
<accession>A0A6I9QLM0</accession>
<keyword evidence="3 6" id="KW-0805">Transcription regulation</keyword>
<protein>
    <recommendedName>
        <fullName evidence="6">Transcription repressor</fullName>
    </recommendedName>
    <alternativeName>
        <fullName evidence="6">Ovate family protein</fullName>
    </alternativeName>
</protein>
<reference evidence="10" key="1">
    <citation type="submission" date="2025-08" db="UniProtKB">
        <authorList>
            <consortium name="RefSeq"/>
        </authorList>
    </citation>
    <scope>IDENTIFICATION</scope>
</reference>
<feature type="compositionally biased region" description="Low complexity" evidence="7">
    <location>
        <begin position="159"/>
        <end position="182"/>
    </location>
</feature>
<feature type="compositionally biased region" description="Basic residues" evidence="7">
    <location>
        <begin position="214"/>
        <end position="235"/>
    </location>
</feature>
<evidence type="ECO:0000256" key="3">
    <source>
        <dbReference type="ARBA" id="ARBA00023015"/>
    </source>
</evidence>
<evidence type="ECO:0000256" key="2">
    <source>
        <dbReference type="ARBA" id="ARBA00022491"/>
    </source>
</evidence>
<evidence type="ECO:0000256" key="6">
    <source>
        <dbReference type="RuleBase" id="RU367028"/>
    </source>
</evidence>
<dbReference type="GO" id="GO:0005634">
    <property type="term" value="C:nucleus"/>
    <property type="evidence" value="ECO:0007669"/>
    <property type="project" value="UniProtKB-SubCell"/>
</dbReference>
<dbReference type="InterPro" id="IPR006458">
    <property type="entry name" value="Ovate_C"/>
</dbReference>
<keyword evidence="2 6" id="KW-0678">Repressor</keyword>
<dbReference type="GeneID" id="105037528"/>
<dbReference type="PANTHER" id="PTHR33057:SF3">
    <property type="entry name" value="TRANSCRIPTION REPRESSOR"/>
    <property type="match status" value="1"/>
</dbReference>
<evidence type="ECO:0000313" key="10">
    <source>
        <dbReference type="RefSeq" id="XP_010911483.1"/>
    </source>
</evidence>
<sequence length="335" mass="37798">MDKSNNIGNRLKHRIAQMLLSSSCATASVINFSDKVSQEPVFPSSNLHVHHRGKLDHLPHRMPPVVQVSIDCSSRRSVRAPDPNLALTTEQAKRNRKKERRVTETGFVYETGVGEGRKCPPASPSSPSNDYYYSHSKERKKAMAKKKDKFVNKKKTLLSNGRGFSGSSSSDSNDEFGFFSSEEGGKEEEEEEETWTLFSSKSFSSDSSEFYHRASSKKKTGKKKSTRRPPRRGARYFKDRWGEGNKSQPLTSVSSMEKKETAAVARSGFAVVKRSSNPYEDFRSSMAEMILERRMREPEDLEQLLHSYLSLNSPTHHAVILEAFAGTWEAIFGEL</sequence>
<evidence type="ECO:0000256" key="7">
    <source>
        <dbReference type="SAM" id="MobiDB-lite"/>
    </source>
</evidence>
<keyword evidence="5 6" id="KW-0539">Nucleus</keyword>
<feature type="compositionally biased region" description="Polar residues" evidence="7">
    <location>
        <begin position="245"/>
        <end position="255"/>
    </location>
</feature>
<dbReference type="RefSeq" id="XP_010911483.1">
    <property type="nucleotide sequence ID" value="XM_010913181.3"/>
</dbReference>
<keyword evidence="4 6" id="KW-0804">Transcription</keyword>
<feature type="region of interest" description="Disordered" evidence="7">
    <location>
        <begin position="209"/>
        <end position="258"/>
    </location>
</feature>
<feature type="compositionally biased region" description="Basic residues" evidence="7">
    <location>
        <begin position="137"/>
        <end position="156"/>
    </location>
</feature>